<dbReference type="CDD" id="cd02759">
    <property type="entry name" value="MopB_Acetylene-hydratase"/>
    <property type="match status" value="1"/>
</dbReference>
<dbReference type="GO" id="GO:0018818">
    <property type="term" value="F:acetylene hydratase activity"/>
    <property type="evidence" value="ECO:0007669"/>
    <property type="project" value="InterPro"/>
</dbReference>
<comment type="similarity">
    <text evidence="1">Belongs to the prokaryotic molybdopterin-containing oxidoreductase family.</text>
</comment>
<dbReference type="SMART" id="SM00926">
    <property type="entry name" value="Molybdop_Fe4S4"/>
    <property type="match status" value="1"/>
</dbReference>
<dbReference type="Gene3D" id="2.40.40.20">
    <property type="match status" value="1"/>
</dbReference>
<dbReference type="InterPro" id="IPR006656">
    <property type="entry name" value="Mopterin_OxRdtase"/>
</dbReference>
<dbReference type="AlphaFoldDB" id="A0A369M4T6"/>
<dbReference type="GO" id="GO:0051536">
    <property type="term" value="F:iron-sulfur cluster binding"/>
    <property type="evidence" value="ECO:0007669"/>
    <property type="project" value="UniProtKB-KW"/>
</dbReference>
<dbReference type="Pfam" id="PF01568">
    <property type="entry name" value="Molydop_binding"/>
    <property type="match status" value="1"/>
</dbReference>
<evidence type="ECO:0000256" key="1">
    <source>
        <dbReference type="ARBA" id="ARBA00010312"/>
    </source>
</evidence>
<dbReference type="InterPro" id="IPR006963">
    <property type="entry name" value="Mopterin_OxRdtase_4Fe-4S_dom"/>
</dbReference>
<dbReference type="Pfam" id="PF04879">
    <property type="entry name" value="Molybdop_Fe4S4"/>
    <property type="match status" value="1"/>
</dbReference>
<comment type="caution">
    <text evidence="6">The sequence shown here is derived from an EMBL/GenBank/DDBJ whole genome shotgun (WGS) entry which is preliminary data.</text>
</comment>
<dbReference type="SUPFAM" id="SSF53706">
    <property type="entry name" value="Formate dehydrogenase/DMSO reductase, domains 1-3"/>
    <property type="match status" value="1"/>
</dbReference>
<keyword evidence="3" id="KW-0408">Iron</keyword>
<reference evidence="6 7" key="1">
    <citation type="journal article" date="2018" name="Elife">
        <title>Discovery and characterization of a prevalent human gut bacterial enzyme sufficient for the inactivation of a family of plant toxins.</title>
        <authorList>
            <person name="Koppel N."/>
            <person name="Bisanz J.E."/>
            <person name="Pandelia M.E."/>
            <person name="Turnbaugh P.J."/>
            <person name="Balskus E.P."/>
        </authorList>
    </citation>
    <scope>NUCLEOTIDE SEQUENCE [LARGE SCALE GENOMIC DNA]</scope>
    <source>
        <strain evidence="6 7">3C</strain>
    </source>
</reference>
<dbReference type="PANTHER" id="PTHR43742:SF6">
    <property type="entry name" value="OXIDOREDUCTASE YYAE-RELATED"/>
    <property type="match status" value="1"/>
</dbReference>
<gene>
    <name evidence="6" type="ORF">C1877_04500</name>
</gene>
<dbReference type="PROSITE" id="PS51669">
    <property type="entry name" value="4FE4S_MOW_BIS_MGD"/>
    <property type="match status" value="1"/>
</dbReference>
<proteinExistence type="inferred from homology"/>
<sequence length="744" mass="84459">MAEEYRTVQHDKPFQYEEGGYQVTRGCAWTGPGCHLGCGVIMYQDADGKLAKCEGDPEDPWTNGRLCMRCLDVPEVTHHKERLQYPMKRAREDRGLDKWERISWDEAYDLITDEFMAMKEKYGAESVIFAQGTGRDIAAYITRLSWSFGSPNYTGLLSGQACYLPRIAGMAATTGAPWIPDAAQQFPERYDHPDYEVPEVMFVWGNYPLKSNIEGFYGHWVIDLMKRGMKLVTVDPKVTWLASKSELHLRVRPGTDAALALGMMKVIIEEDLYDHEFVDNWCYGFDELAERAKEFDVKRVSEITWVPEEKIIAAARMLGNAKNSTLQWGVAVDMTREAMPAGQAILALWEITGNMERPGGMIVAPEILSVAGGWGREILGPEQEAKRIGIKDYPLYNFGFAVSQPDETVKTIETGVPYEIHGAWLQTTNPIACMGADPQRLYKALNKLDFIVVVDLFKTPTIAALADVVLPACTFPERNGIAFVSGAQRGSTINKVTDVGECRSDMQINLELGKRWNPEAWPWDNVDEMFTDMLKPTDMSFEELQEVAPAYQPIEYYRYKTGKLRKDGQPGFNTPTGRIELWSNFYNQAGLDPLPYFEEPEPGPGSTPDLMGEYPLVMTSGARTWGMFHSEHRQIERMRHYRPWPLMEIHPETAAKYGIKDGDWVWMEGPMGRAKRKAKLTPVMDRRIVSCDHGWWFPEGDPEKFYDVFDLNINNTLPWIPGKSGFGSNYKSSICKIYKVEEGE</sequence>
<dbReference type="PANTHER" id="PTHR43742">
    <property type="entry name" value="TRIMETHYLAMINE-N-OXIDE REDUCTASE"/>
    <property type="match status" value="1"/>
</dbReference>
<dbReference type="Proteomes" id="UP000254000">
    <property type="component" value="Unassembled WGS sequence"/>
</dbReference>
<feature type="domain" description="4Fe-4S Mo/W bis-MGD-type" evidence="5">
    <location>
        <begin position="24"/>
        <end position="81"/>
    </location>
</feature>
<name>A0A369M4T6_9ACTN</name>
<dbReference type="Gene3D" id="2.20.25.90">
    <property type="entry name" value="ADC-like domains"/>
    <property type="match status" value="1"/>
</dbReference>
<organism evidence="6 7">
    <name type="scientific">Gordonibacter pamelaeae</name>
    <dbReference type="NCBI Taxonomy" id="471189"/>
    <lineage>
        <taxon>Bacteria</taxon>
        <taxon>Bacillati</taxon>
        <taxon>Actinomycetota</taxon>
        <taxon>Coriobacteriia</taxon>
        <taxon>Eggerthellales</taxon>
        <taxon>Eggerthellaceae</taxon>
        <taxon>Gordonibacter</taxon>
    </lineage>
</organism>
<keyword evidence="2" id="KW-0479">Metal-binding</keyword>
<dbReference type="InterPro" id="IPR050612">
    <property type="entry name" value="Prok_Mopterin_Oxidored"/>
</dbReference>
<evidence type="ECO:0000256" key="4">
    <source>
        <dbReference type="ARBA" id="ARBA00023014"/>
    </source>
</evidence>
<dbReference type="OrthoDB" id="7376058at2"/>
<evidence type="ECO:0000313" key="7">
    <source>
        <dbReference type="Proteomes" id="UP000254000"/>
    </source>
</evidence>
<dbReference type="InterPro" id="IPR037949">
    <property type="entry name" value="MopB_CT_Acetylene-hydratase"/>
</dbReference>
<dbReference type="InterPro" id="IPR006657">
    <property type="entry name" value="MoPterin_dinucl-bd_dom"/>
</dbReference>
<evidence type="ECO:0000259" key="5">
    <source>
        <dbReference type="PROSITE" id="PS51669"/>
    </source>
</evidence>
<dbReference type="InterPro" id="IPR009010">
    <property type="entry name" value="Asp_de-COase-like_dom_sf"/>
</dbReference>
<dbReference type="Gene3D" id="3.40.228.10">
    <property type="entry name" value="Dimethylsulfoxide Reductase, domain 2"/>
    <property type="match status" value="1"/>
</dbReference>
<keyword evidence="7" id="KW-1185">Reference proteome</keyword>
<accession>A0A369M4T6</accession>
<dbReference type="SUPFAM" id="SSF50692">
    <property type="entry name" value="ADC-like"/>
    <property type="match status" value="1"/>
</dbReference>
<dbReference type="CDD" id="cd02781">
    <property type="entry name" value="MopB_CT_Acetylene-hydratase"/>
    <property type="match status" value="1"/>
</dbReference>
<evidence type="ECO:0000256" key="3">
    <source>
        <dbReference type="ARBA" id="ARBA00023004"/>
    </source>
</evidence>
<evidence type="ECO:0000313" key="6">
    <source>
        <dbReference type="EMBL" id="RDB66442.1"/>
    </source>
</evidence>
<dbReference type="InterPro" id="IPR041930">
    <property type="entry name" value="Acetylene_hydratase"/>
</dbReference>
<dbReference type="RefSeq" id="WP_015540403.1">
    <property type="nucleotide sequence ID" value="NZ_CABMMS010000002.1"/>
</dbReference>
<keyword evidence="4" id="KW-0411">Iron-sulfur</keyword>
<dbReference type="GO" id="GO:0016491">
    <property type="term" value="F:oxidoreductase activity"/>
    <property type="evidence" value="ECO:0007669"/>
    <property type="project" value="InterPro"/>
</dbReference>
<evidence type="ECO:0000256" key="2">
    <source>
        <dbReference type="ARBA" id="ARBA00022723"/>
    </source>
</evidence>
<dbReference type="GeneID" id="78358972"/>
<dbReference type="EMBL" id="PPTS01000002">
    <property type="protein sequence ID" value="RDB66442.1"/>
    <property type="molecule type" value="Genomic_DNA"/>
</dbReference>
<dbReference type="GO" id="GO:0043546">
    <property type="term" value="F:molybdopterin cofactor binding"/>
    <property type="evidence" value="ECO:0007669"/>
    <property type="project" value="InterPro"/>
</dbReference>
<dbReference type="Pfam" id="PF00384">
    <property type="entry name" value="Molybdopterin"/>
    <property type="match status" value="1"/>
</dbReference>
<dbReference type="GO" id="GO:0046872">
    <property type="term" value="F:metal ion binding"/>
    <property type="evidence" value="ECO:0007669"/>
    <property type="project" value="UniProtKB-KW"/>
</dbReference>
<dbReference type="Gene3D" id="3.40.50.740">
    <property type="match status" value="1"/>
</dbReference>
<protein>
    <submittedName>
        <fullName evidence="6">Dehydrogenase</fullName>
    </submittedName>
</protein>